<gene>
    <name evidence="1" type="ORF">INT48_008124</name>
</gene>
<accession>A0A8H7VYG1</accession>
<dbReference type="AlphaFoldDB" id="A0A8H7VYG1"/>
<evidence type="ECO:0000313" key="2">
    <source>
        <dbReference type="Proteomes" id="UP000613177"/>
    </source>
</evidence>
<dbReference type="OrthoDB" id="2384506at2759"/>
<dbReference type="Proteomes" id="UP000613177">
    <property type="component" value="Unassembled WGS sequence"/>
</dbReference>
<proteinExistence type="predicted"/>
<keyword evidence="2" id="KW-1185">Reference proteome</keyword>
<name>A0A8H7VYG1_9FUNG</name>
<protein>
    <submittedName>
        <fullName evidence="1">Uncharacterized protein</fullName>
    </submittedName>
</protein>
<sequence length="103" mass="11706">MVLSFALPRFSGSTLEPSSEPIMLYEPQYYQKGAGRATHIKLIPTRPTAALKRNSKPPHITIPIPKFDEMYVDDEEFSAWSYEEDNNSSMLWDSMSSASYTPL</sequence>
<evidence type="ECO:0000313" key="1">
    <source>
        <dbReference type="EMBL" id="KAG2236032.1"/>
    </source>
</evidence>
<reference evidence="1" key="1">
    <citation type="submission" date="2021-01" db="EMBL/GenBank/DDBJ databases">
        <title>Metabolic potential, ecology and presence of endohyphal bacteria is reflected in genomic diversity of Mucoromycotina.</title>
        <authorList>
            <person name="Muszewska A."/>
            <person name="Okrasinska A."/>
            <person name="Steczkiewicz K."/>
            <person name="Drgas O."/>
            <person name="Orlowska M."/>
            <person name="Perlinska-Lenart U."/>
            <person name="Aleksandrzak-Piekarczyk T."/>
            <person name="Szatraj K."/>
            <person name="Zielenkiewicz U."/>
            <person name="Pilsyk S."/>
            <person name="Malc E."/>
            <person name="Mieczkowski P."/>
            <person name="Kruszewska J.S."/>
            <person name="Biernat P."/>
            <person name="Pawlowska J."/>
        </authorList>
    </citation>
    <scope>NUCLEOTIDE SEQUENCE</scope>
    <source>
        <strain evidence="1">WA0000018081</strain>
    </source>
</reference>
<comment type="caution">
    <text evidence="1">The sequence shown here is derived from an EMBL/GenBank/DDBJ whole genome shotgun (WGS) entry which is preliminary data.</text>
</comment>
<organism evidence="1 2">
    <name type="scientific">Thamnidium elegans</name>
    <dbReference type="NCBI Taxonomy" id="101142"/>
    <lineage>
        <taxon>Eukaryota</taxon>
        <taxon>Fungi</taxon>
        <taxon>Fungi incertae sedis</taxon>
        <taxon>Mucoromycota</taxon>
        <taxon>Mucoromycotina</taxon>
        <taxon>Mucoromycetes</taxon>
        <taxon>Mucorales</taxon>
        <taxon>Mucorineae</taxon>
        <taxon>Mucoraceae</taxon>
        <taxon>Thamnidium</taxon>
    </lineage>
</organism>
<dbReference type="EMBL" id="JAEPRE010000023">
    <property type="protein sequence ID" value="KAG2236032.1"/>
    <property type="molecule type" value="Genomic_DNA"/>
</dbReference>